<feature type="binding site" evidence="8">
    <location>
        <position position="657"/>
    </location>
    <ligand>
        <name>Zn(2+)</name>
        <dbReference type="ChEBI" id="CHEBI:29105"/>
        <note>catalytic</note>
    </ligand>
</feature>
<evidence type="ECO:0000256" key="3">
    <source>
        <dbReference type="ARBA" id="ARBA00022723"/>
    </source>
</evidence>
<keyword evidence="2" id="KW-0645">Protease</keyword>
<keyword evidence="4 12" id="KW-0378">Hydrolase</keyword>
<evidence type="ECO:0000256" key="6">
    <source>
        <dbReference type="ARBA" id="ARBA00023049"/>
    </source>
</evidence>
<dbReference type="Gene3D" id="3.90.132.10">
    <property type="entry name" value="Leishmanolysin , domain 2"/>
    <property type="match status" value="1"/>
</dbReference>
<dbReference type="GO" id="GO:0004222">
    <property type="term" value="F:metalloendopeptidase activity"/>
    <property type="evidence" value="ECO:0007669"/>
    <property type="project" value="InterPro"/>
</dbReference>
<dbReference type="Proteomes" id="UP001224775">
    <property type="component" value="Unassembled WGS sequence"/>
</dbReference>
<gene>
    <name evidence="12" type="ORF">QTG54_008542</name>
</gene>
<keyword evidence="10" id="KW-0812">Transmembrane</keyword>
<feature type="binding site" evidence="8">
    <location>
        <position position="533"/>
    </location>
    <ligand>
        <name>Zn(2+)</name>
        <dbReference type="ChEBI" id="CHEBI:29105"/>
        <note>catalytic</note>
    </ligand>
</feature>
<sequence>MLSATTILLACTSVVSSRSSSASAIPERTKQQHNHPNNNSHVHLPQHRIRRPERQVPYPKYHPLSRYLRVKEDGGNNNQHNLSNDNKIEDEEQSQQPRRRQQQSRRRRRNINNYEDEEESIIEDKIVLDNTGELLHYWTVTGRNLITSSTSSSFTEGGVSGGVISTTNDEISDESAKLLMDVNELTSSNSTSTASGGDDEGSLSTGGDESDANDATVEMSLPYNNDQSTPQSPDFNSETTIKDTLESAEDTIKDTIEAAEAAESATSTTTEQTSIYQPIRLRAIFTDDQTSGFQYLTDTQRTILMEQIVNPALFAWSKALSVVPVGNGDHDGDTNDMDDSLAVDKTQLYDGESCGPGLDSGYPSVRVPLEHMTDGIPETDAVIYISVSFKDPNLNSGGGGGDESDTLFTTSATLPSLNHLHRSAIIQHGDNDKKYNNETEEELINDMESTDAPSSSQPTTSPSFAPSETEPNVDTRPICHGTYIASATHCSTDQYDRPVAGILSLCIDDVHKFFYNEEAIQRNSMAAMHEIAHILGFNALSLAHFRDRDTGEPLTPRDANGNVPDVEVECTGIAPTTRSMVPLPSEDIVQFQTVRGGVRVATVVTPTVRRVTRNMFGCQSLLGAELQSGEGQEMFIQRDGTANNEFQLSPGECIGDHWQRVMFRKDLLNPVIDDVPHSLYISPLTLAYFKDSGWYDINQDRIAPVSMWGRNAGCNFAKKTCITSSGQVQASNIPFFCSNLVEEVDEEEEGEEVREPEIHGCDVESSRKAVCSLVQYDEDVVPPEFNYFSNARSFQEGVFGGNDPTLDFCPVFVGYENGRCDDKDAEEYAGVSSFEVFGVDNSRCVMGHVERKRTPLCLPIACVIQDHSLRMKVDGYWKMCDYAGQVISMWWNPNNYVVCPDPARMCPSFYCPHDCLKEEGGVCDYEQGQCMCEEKDSLHSSSSNTTNWLSLAYSSSRTVMVPCSGSQKPDVNETFVMNPEVERIDLELLPEYYVDNATILLDEPKVFEDKVSRMFSQLSSGEVMGLVASFVVFVLLSMYVSTQALKCYKQKLIRTSIKRARSRMSSLPDVTRNASRPPNGNETDSFDDSDSQSSSYDRRPPGSNSQKDKFVANLLLQNRVLLQNRLELGNMTTSETTEESNNEGKKKFAPTIANLSSTSLDRIIVNRSELPPLEEGRVLAVVENEGRVLAVVDDDYQHENRYARSSATSATRDHSVRSEFTSPLYEDQDEEEGPRSMLRLRLRRNNII</sequence>
<feature type="active site" evidence="7">
    <location>
        <position position="530"/>
    </location>
</feature>
<feature type="compositionally biased region" description="Low complexity" evidence="9">
    <location>
        <begin position="450"/>
        <end position="467"/>
    </location>
</feature>
<dbReference type="SUPFAM" id="SSF55486">
    <property type="entry name" value="Metalloproteases ('zincins'), catalytic domain"/>
    <property type="match status" value="1"/>
</dbReference>
<feature type="signal peptide" evidence="11">
    <location>
        <begin position="1"/>
        <end position="17"/>
    </location>
</feature>
<evidence type="ECO:0000256" key="5">
    <source>
        <dbReference type="ARBA" id="ARBA00022833"/>
    </source>
</evidence>
<dbReference type="GO" id="GO:0005737">
    <property type="term" value="C:cytoplasm"/>
    <property type="evidence" value="ECO:0007669"/>
    <property type="project" value="TreeGrafter"/>
</dbReference>
<feature type="compositionally biased region" description="Polar residues" evidence="9">
    <location>
        <begin position="75"/>
        <end position="85"/>
    </location>
</feature>
<dbReference type="GO" id="GO:0007155">
    <property type="term" value="P:cell adhesion"/>
    <property type="evidence" value="ECO:0007669"/>
    <property type="project" value="InterPro"/>
</dbReference>
<dbReference type="GO" id="GO:0006508">
    <property type="term" value="P:proteolysis"/>
    <property type="evidence" value="ECO:0007669"/>
    <property type="project" value="UniProtKB-KW"/>
</dbReference>
<feature type="transmembrane region" description="Helical" evidence="10">
    <location>
        <begin position="1023"/>
        <end position="1041"/>
    </location>
</feature>
<proteinExistence type="inferred from homology"/>
<evidence type="ECO:0000256" key="7">
    <source>
        <dbReference type="PIRSR" id="PIRSR601577-1"/>
    </source>
</evidence>
<evidence type="ECO:0000256" key="9">
    <source>
        <dbReference type="SAM" id="MobiDB-lite"/>
    </source>
</evidence>
<feature type="compositionally biased region" description="Basic residues" evidence="9">
    <location>
        <begin position="97"/>
        <end position="110"/>
    </location>
</feature>
<dbReference type="Gene3D" id="2.10.55.10">
    <property type="entry name" value="Leishmanolysin domain 3"/>
    <property type="match status" value="1"/>
</dbReference>
<dbReference type="Pfam" id="PF01457">
    <property type="entry name" value="Peptidase_M8"/>
    <property type="match status" value="1"/>
</dbReference>
<comment type="caution">
    <text evidence="12">The sequence shown here is derived from an EMBL/GenBank/DDBJ whole genome shotgun (WGS) entry which is preliminary data.</text>
</comment>
<dbReference type="GO" id="GO:0016020">
    <property type="term" value="C:membrane"/>
    <property type="evidence" value="ECO:0007669"/>
    <property type="project" value="InterPro"/>
</dbReference>
<keyword evidence="10" id="KW-0472">Membrane</keyword>
<feature type="binding site" evidence="8">
    <location>
        <position position="529"/>
    </location>
    <ligand>
        <name>Zn(2+)</name>
        <dbReference type="ChEBI" id="CHEBI:29105"/>
        <note>catalytic</note>
    </ligand>
</feature>
<evidence type="ECO:0000256" key="8">
    <source>
        <dbReference type="PIRSR" id="PIRSR601577-2"/>
    </source>
</evidence>
<dbReference type="PANTHER" id="PTHR10942">
    <property type="entry name" value="LEISHMANOLYSIN-LIKE PEPTIDASE"/>
    <property type="match status" value="1"/>
</dbReference>
<keyword evidence="11" id="KW-0732">Signal</keyword>
<evidence type="ECO:0000256" key="10">
    <source>
        <dbReference type="SAM" id="Phobius"/>
    </source>
</evidence>
<dbReference type="PANTHER" id="PTHR10942:SF0">
    <property type="entry name" value="LEISHMANOLYSIN-LIKE PEPTIDASE"/>
    <property type="match status" value="1"/>
</dbReference>
<keyword evidence="13" id="KW-1185">Reference proteome</keyword>
<feature type="region of interest" description="Disordered" evidence="9">
    <location>
        <begin position="1202"/>
        <end position="1234"/>
    </location>
</feature>
<evidence type="ECO:0000256" key="2">
    <source>
        <dbReference type="ARBA" id="ARBA00022670"/>
    </source>
</evidence>
<reference evidence="12" key="1">
    <citation type="submission" date="2023-06" db="EMBL/GenBank/DDBJ databases">
        <title>Survivors Of The Sea: Transcriptome response of Skeletonema marinoi to long-term dormancy.</title>
        <authorList>
            <person name="Pinder M.I.M."/>
            <person name="Kourtchenko O."/>
            <person name="Robertson E.K."/>
            <person name="Larsson T."/>
            <person name="Maumus F."/>
            <person name="Osuna-Cruz C.M."/>
            <person name="Vancaester E."/>
            <person name="Stenow R."/>
            <person name="Vandepoele K."/>
            <person name="Ploug H."/>
            <person name="Bruchert V."/>
            <person name="Godhe A."/>
            <person name="Topel M."/>
        </authorList>
    </citation>
    <scope>NUCLEOTIDE SEQUENCE</scope>
    <source>
        <strain evidence="12">R05AC</strain>
    </source>
</reference>
<dbReference type="EMBL" id="JATAAI010000015">
    <property type="protein sequence ID" value="KAK1740447.1"/>
    <property type="molecule type" value="Genomic_DNA"/>
</dbReference>
<dbReference type="AlphaFoldDB" id="A0AAD8Y6K3"/>
<keyword evidence="5 8" id="KW-0862">Zinc</keyword>
<evidence type="ECO:0000256" key="11">
    <source>
        <dbReference type="SAM" id="SignalP"/>
    </source>
</evidence>
<evidence type="ECO:0000313" key="12">
    <source>
        <dbReference type="EMBL" id="KAK1740447.1"/>
    </source>
</evidence>
<keyword evidence="3 8" id="KW-0479">Metal-binding</keyword>
<keyword evidence="10" id="KW-1133">Transmembrane helix</keyword>
<protein>
    <submittedName>
        <fullName evidence="12">Leishmanolysin-like peptidase (Family M8)</fullName>
        <ecNumber evidence="12">3.4.24.-</ecNumber>
    </submittedName>
</protein>
<name>A0AAD8Y6K3_9STRA</name>
<feature type="region of interest" description="Disordered" evidence="9">
    <location>
        <begin position="15"/>
        <end position="59"/>
    </location>
</feature>
<evidence type="ECO:0000256" key="1">
    <source>
        <dbReference type="ARBA" id="ARBA00005860"/>
    </source>
</evidence>
<feature type="chain" id="PRO_5042248977" evidence="11">
    <location>
        <begin position="18"/>
        <end position="1248"/>
    </location>
</feature>
<feature type="region of interest" description="Disordered" evidence="9">
    <location>
        <begin position="443"/>
        <end position="476"/>
    </location>
</feature>
<dbReference type="EC" id="3.4.24.-" evidence="12"/>
<dbReference type="Gene3D" id="3.10.170.20">
    <property type="match status" value="1"/>
</dbReference>
<feature type="compositionally biased region" description="Low complexity" evidence="9">
    <location>
        <begin position="15"/>
        <end position="24"/>
    </location>
</feature>
<dbReference type="GO" id="GO:0046872">
    <property type="term" value="F:metal ion binding"/>
    <property type="evidence" value="ECO:0007669"/>
    <property type="project" value="UniProtKB-KW"/>
</dbReference>
<accession>A0AAD8Y6K3</accession>
<evidence type="ECO:0000256" key="4">
    <source>
        <dbReference type="ARBA" id="ARBA00022801"/>
    </source>
</evidence>
<comment type="cofactor">
    <cofactor evidence="8">
        <name>Zn(2+)</name>
        <dbReference type="ChEBI" id="CHEBI:29105"/>
    </cofactor>
    <text evidence="8">Binds 1 zinc ion per subunit.</text>
</comment>
<evidence type="ECO:0000313" key="13">
    <source>
        <dbReference type="Proteomes" id="UP001224775"/>
    </source>
</evidence>
<keyword evidence="6 8" id="KW-0482">Metalloprotease</keyword>
<feature type="compositionally biased region" description="Basic and acidic residues" evidence="9">
    <location>
        <begin position="1096"/>
        <end position="1107"/>
    </location>
</feature>
<feature type="compositionally biased region" description="Polar residues" evidence="9">
    <location>
        <begin position="1072"/>
        <end position="1083"/>
    </location>
</feature>
<dbReference type="InterPro" id="IPR001577">
    <property type="entry name" value="Peptidase_M8"/>
</dbReference>
<organism evidence="12 13">
    <name type="scientific">Skeletonema marinoi</name>
    <dbReference type="NCBI Taxonomy" id="267567"/>
    <lineage>
        <taxon>Eukaryota</taxon>
        <taxon>Sar</taxon>
        <taxon>Stramenopiles</taxon>
        <taxon>Ochrophyta</taxon>
        <taxon>Bacillariophyta</taxon>
        <taxon>Coscinodiscophyceae</taxon>
        <taxon>Thalassiosirophycidae</taxon>
        <taxon>Thalassiosirales</taxon>
        <taxon>Skeletonemataceae</taxon>
        <taxon>Skeletonema</taxon>
        <taxon>Skeletonema marinoi-dohrnii complex</taxon>
    </lineage>
</organism>
<feature type="region of interest" description="Disordered" evidence="9">
    <location>
        <begin position="71"/>
        <end position="112"/>
    </location>
</feature>
<comment type="similarity">
    <text evidence="1">Belongs to the peptidase M8 family.</text>
</comment>
<feature type="region of interest" description="Disordered" evidence="9">
    <location>
        <begin position="187"/>
        <end position="214"/>
    </location>
</feature>
<feature type="region of interest" description="Disordered" evidence="9">
    <location>
        <begin position="1063"/>
        <end position="1107"/>
    </location>
</feature>